<keyword evidence="1" id="KW-0472">Membrane</keyword>
<reference evidence="2 3" key="1">
    <citation type="submission" date="2023-07" db="EMBL/GenBank/DDBJ databases">
        <title>Sequencing the genomes of 1000 actinobacteria strains.</title>
        <authorList>
            <person name="Klenk H.-P."/>
        </authorList>
    </citation>
    <scope>NUCLEOTIDE SEQUENCE [LARGE SCALE GENOMIC DNA]</scope>
    <source>
        <strain evidence="2 3">DSM 14555</strain>
    </source>
</reference>
<dbReference type="Proteomes" id="UP001185069">
    <property type="component" value="Unassembled WGS sequence"/>
</dbReference>
<feature type="transmembrane region" description="Helical" evidence="1">
    <location>
        <begin position="150"/>
        <end position="168"/>
    </location>
</feature>
<accession>A0ABU1J961</accession>
<sequence length="275" mass="29461">MFDVAAEFPGGAFALNLLWSALGVAAVLGVTFGIALVQKRHSVIDVAWAMGFVVVAAVSFAASSAAGADAGRRLLLLLLVGVWGLRLAGFIGWRARDGKEDPRYEALLSKAPGSKNRYALTRVYLPQGAVLFFVSLTIQVGMFSTGTLGWLAWLGVAVWLIGLGFESVGDAQLAAFKADPGNRGTVLNTGLWRYTRHPNYFGDAAVWVGLFLVVADSWPGVLTILSPVLMIWALAGKTGKPLTEARMSGRPGYREYLETTSGFFPLPPRPSTKEL</sequence>
<evidence type="ECO:0000313" key="2">
    <source>
        <dbReference type="EMBL" id="MDR6268962.1"/>
    </source>
</evidence>
<feature type="transmembrane region" description="Helical" evidence="1">
    <location>
        <begin position="204"/>
        <end position="235"/>
    </location>
</feature>
<dbReference type="InterPro" id="IPR010721">
    <property type="entry name" value="UstE-like"/>
</dbReference>
<evidence type="ECO:0000313" key="3">
    <source>
        <dbReference type="Proteomes" id="UP001185069"/>
    </source>
</evidence>
<feature type="transmembrane region" description="Helical" evidence="1">
    <location>
        <begin position="123"/>
        <end position="144"/>
    </location>
</feature>
<evidence type="ECO:0000256" key="1">
    <source>
        <dbReference type="SAM" id="Phobius"/>
    </source>
</evidence>
<keyword evidence="1" id="KW-1133">Transmembrane helix</keyword>
<dbReference type="RefSeq" id="WP_309796933.1">
    <property type="nucleotide sequence ID" value="NZ_BAAAHY010000001.1"/>
</dbReference>
<feature type="transmembrane region" description="Helical" evidence="1">
    <location>
        <begin position="74"/>
        <end position="93"/>
    </location>
</feature>
<dbReference type="PANTHER" id="PTHR32251">
    <property type="entry name" value="3-OXO-5-ALPHA-STEROID 4-DEHYDROGENASE"/>
    <property type="match status" value="1"/>
</dbReference>
<organism evidence="2 3">
    <name type="scientific">Arthrobacter russicus</name>
    <dbReference type="NCBI Taxonomy" id="172040"/>
    <lineage>
        <taxon>Bacteria</taxon>
        <taxon>Bacillati</taxon>
        <taxon>Actinomycetota</taxon>
        <taxon>Actinomycetes</taxon>
        <taxon>Micrococcales</taxon>
        <taxon>Micrococcaceae</taxon>
        <taxon>Arthrobacter</taxon>
    </lineage>
</organism>
<name>A0ABU1J961_9MICC</name>
<dbReference type="Pfam" id="PF06966">
    <property type="entry name" value="DUF1295"/>
    <property type="match status" value="1"/>
</dbReference>
<dbReference type="PROSITE" id="PS50244">
    <property type="entry name" value="S5A_REDUCTASE"/>
    <property type="match status" value="1"/>
</dbReference>
<gene>
    <name evidence="2" type="ORF">JOE69_001200</name>
</gene>
<proteinExistence type="predicted"/>
<feature type="transmembrane region" description="Helical" evidence="1">
    <location>
        <begin position="12"/>
        <end position="37"/>
    </location>
</feature>
<dbReference type="Gene3D" id="1.20.120.1630">
    <property type="match status" value="1"/>
</dbReference>
<keyword evidence="3" id="KW-1185">Reference proteome</keyword>
<feature type="transmembrane region" description="Helical" evidence="1">
    <location>
        <begin position="46"/>
        <end position="68"/>
    </location>
</feature>
<dbReference type="PANTHER" id="PTHR32251:SF17">
    <property type="entry name" value="STEROID 5-ALPHA REDUCTASE C-TERMINAL DOMAIN-CONTAINING PROTEIN"/>
    <property type="match status" value="1"/>
</dbReference>
<dbReference type="EMBL" id="JAVDQF010000001">
    <property type="protein sequence ID" value="MDR6268962.1"/>
    <property type="molecule type" value="Genomic_DNA"/>
</dbReference>
<keyword evidence="1" id="KW-0812">Transmembrane</keyword>
<protein>
    <submittedName>
        <fullName evidence="2">Steroid 5-alpha reductase family enzyme</fullName>
    </submittedName>
</protein>
<comment type="caution">
    <text evidence="2">The sequence shown here is derived from an EMBL/GenBank/DDBJ whole genome shotgun (WGS) entry which is preliminary data.</text>
</comment>